<evidence type="ECO:0000256" key="4">
    <source>
        <dbReference type="ARBA" id="ARBA00022527"/>
    </source>
</evidence>
<evidence type="ECO:0000256" key="13">
    <source>
        <dbReference type="ARBA" id="ARBA00051680"/>
    </source>
</evidence>
<dbReference type="InterPro" id="IPR027417">
    <property type="entry name" value="P-loop_NTPase"/>
</dbReference>
<feature type="compositionally biased region" description="Polar residues" evidence="14">
    <location>
        <begin position="7"/>
        <end position="20"/>
    </location>
</feature>
<evidence type="ECO:0000256" key="8">
    <source>
        <dbReference type="ARBA" id="ARBA00040421"/>
    </source>
</evidence>
<dbReference type="PANTHER" id="PTHR46392:SF1">
    <property type="entry name" value="DUAL SERINE_THREONINE AND TYROSINE PROTEIN KINASE"/>
    <property type="match status" value="1"/>
</dbReference>
<dbReference type="EC" id="2.7.12.1" evidence="2"/>
<keyword evidence="4" id="KW-0723">Serine/threonine-protein kinase</keyword>
<dbReference type="InterPro" id="IPR051302">
    <property type="entry name" value="Dual_SerThr-Tyr_Kinase"/>
</dbReference>
<dbReference type="SUPFAM" id="SSF56112">
    <property type="entry name" value="Protein kinase-like (PK-like)"/>
    <property type="match status" value="1"/>
</dbReference>
<organism evidence="16 17">
    <name type="scientific">Saccoglossus kowalevskii</name>
    <name type="common">Acorn worm</name>
    <dbReference type="NCBI Taxonomy" id="10224"/>
    <lineage>
        <taxon>Eukaryota</taxon>
        <taxon>Metazoa</taxon>
        <taxon>Hemichordata</taxon>
        <taxon>Enteropneusta</taxon>
        <taxon>Harrimaniidae</taxon>
        <taxon>Saccoglossus</taxon>
    </lineage>
</organism>
<gene>
    <name evidence="17" type="primary">LOC100370473</name>
</gene>
<dbReference type="InterPro" id="IPR011009">
    <property type="entry name" value="Kinase-like_dom_sf"/>
</dbReference>
<keyword evidence="5" id="KW-0808">Transferase</keyword>
<dbReference type="Gene3D" id="1.10.510.10">
    <property type="entry name" value="Transferase(Phosphotransferase) domain 1"/>
    <property type="match status" value="1"/>
</dbReference>
<evidence type="ECO:0000256" key="14">
    <source>
        <dbReference type="SAM" id="MobiDB-lite"/>
    </source>
</evidence>
<dbReference type="InterPro" id="IPR045063">
    <property type="entry name" value="Dynamin_N"/>
</dbReference>
<comment type="catalytic activity">
    <reaction evidence="13">
        <text>L-tyrosyl-[protein] + ATP = O-phospho-L-tyrosyl-[protein] + ADP + H(+)</text>
        <dbReference type="Rhea" id="RHEA:10596"/>
        <dbReference type="Rhea" id="RHEA-COMP:10136"/>
        <dbReference type="Rhea" id="RHEA-COMP:20101"/>
        <dbReference type="ChEBI" id="CHEBI:15378"/>
        <dbReference type="ChEBI" id="CHEBI:30616"/>
        <dbReference type="ChEBI" id="CHEBI:46858"/>
        <dbReference type="ChEBI" id="CHEBI:61978"/>
        <dbReference type="ChEBI" id="CHEBI:456216"/>
        <dbReference type="EC" id="2.7.12.1"/>
    </reaction>
</comment>
<feature type="domain" description="Protein kinase" evidence="15">
    <location>
        <begin position="638"/>
        <end position="885"/>
    </location>
</feature>
<dbReference type="SUPFAM" id="SSF52540">
    <property type="entry name" value="P-loop containing nucleoside triphosphate hydrolases"/>
    <property type="match status" value="1"/>
</dbReference>
<dbReference type="Pfam" id="PF00069">
    <property type="entry name" value="Pkinase"/>
    <property type="match status" value="1"/>
</dbReference>
<protein>
    <recommendedName>
        <fullName evidence="8">Dual serine/threonine and tyrosine protein kinase</fullName>
        <ecNumber evidence="2">2.7.12.1</ecNumber>
    </recommendedName>
    <alternativeName>
        <fullName evidence="10">Dusty protein kinase</fullName>
    </alternativeName>
    <alternativeName>
        <fullName evidence="9">Receptor-interacting serine/threonine-protein kinase 5</fullName>
    </alternativeName>
</protein>
<feature type="region of interest" description="Disordered" evidence="14">
    <location>
        <begin position="1"/>
        <end position="20"/>
    </location>
</feature>
<comment type="subcellular location">
    <subcellularLocation>
        <location evidence="1">Cytoplasm</location>
    </subcellularLocation>
</comment>
<evidence type="ECO:0000256" key="5">
    <source>
        <dbReference type="ARBA" id="ARBA00022679"/>
    </source>
</evidence>
<comment type="catalytic activity">
    <reaction evidence="12">
        <text>L-threonyl-[protein] + ATP = O-phospho-L-threonyl-[protein] + ADP + H(+)</text>
        <dbReference type="Rhea" id="RHEA:46608"/>
        <dbReference type="Rhea" id="RHEA-COMP:11060"/>
        <dbReference type="Rhea" id="RHEA-COMP:11605"/>
        <dbReference type="ChEBI" id="CHEBI:15378"/>
        <dbReference type="ChEBI" id="CHEBI:30013"/>
        <dbReference type="ChEBI" id="CHEBI:30616"/>
        <dbReference type="ChEBI" id="CHEBI:61977"/>
        <dbReference type="ChEBI" id="CHEBI:456216"/>
        <dbReference type="EC" id="2.7.12.1"/>
    </reaction>
</comment>
<dbReference type="GeneID" id="100370473"/>
<evidence type="ECO:0000256" key="1">
    <source>
        <dbReference type="ARBA" id="ARBA00004496"/>
    </source>
</evidence>
<evidence type="ECO:0000256" key="12">
    <source>
        <dbReference type="ARBA" id="ARBA00049308"/>
    </source>
</evidence>
<dbReference type="PROSITE" id="PS00108">
    <property type="entry name" value="PROTEIN_KINASE_ST"/>
    <property type="match status" value="1"/>
</dbReference>
<dbReference type="Gene3D" id="3.40.50.300">
    <property type="entry name" value="P-loop containing nucleotide triphosphate hydrolases"/>
    <property type="match status" value="1"/>
</dbReference>
<keyword evidence="3" id="KW-0963">Cytoplasm</keyword>
<dbReference type="Pfam" id="PF00350">
    <property type="entry name" value="Dynamin_N"/>
    <property type="match status" value="1"/>
</dbReference>
<dbReference type="InterPro" id="IPR008271">
    <property type="entry name" value="Ser/Thr_kinase_AS"/>
</dbReference>
<evidence type="ECO:0000313" key="17">
    <source>
        <dbReference type="RefSeq" id="XP_002739349.1"/>
    </source>
</evidence>
<dbReference type="SMART" id="SM00220">
    <property type="entry name" value="S_TKc"/>
    <property type="match status" value="1"/>
</dbReference>
<keyword evidence="7" id="KW-0829">Tyrosine-protein kinase</keyword>
<evidence type="ECO:0000313" key="16">
    <source>
        <dbReference type="Proteomes" id="UP000694865"/>
    </source>
</evidence>
<evidence type="ECO:0000256" key="3">
    <source>
        <dbReference type="ARBA" id="ARBA00022490"/>
    </source>
</evidence>
<proteinExistence type="predicted"/>
<dbReference type="PROSITE" id="PS50011">
    <property type="entry name" value="PROTEIN_KINASE_DOM"/>
    <property type="match status" value="1"/>
</dbReference>
<keyword evidence="6" id="KW-0418">Kinase</keyword>
<accession>A0ABM0GX81</accession>
<sequence length="893" mass="101232">MAASKEASISNTTTKLNPQETQTRIVSLKNAFTAYSQDSRRLLDLKASTVEEYECIKTVLSKTTQTEMDAGAITLLDAEDQLDIDKVKQNPSLIVIGQTNSGKSSLINELLGGTVVAMRQIPCTARLVKLKYGKKQLVRVVSKSGEVLEERAIKKKTIPRDLVDLTEEQRHDPIYIGSHVEAEIDNDFLKSGIKLIDSPGLQEDENLDNIVLGELKNTVPFVVYVLDGNNQLTEQDRKDIKKIKDQTDTIFFVVTKVDSDADNDEVEISAEEKKRRAYDSLVKDGLLPHGVRMEECVRFHGISNWKVKEYRRAKKCGHDPFVADFQRLQRSICTFVESSLDGIIIKAARILLASHTHCIDFFITHATGAKEKMTLSEDTFRSCKESEKKVFTDAIEKLEERKNYIHRKISSTIERDTPDIIESAREFSLPEIPVDDYIKRNQAIDKCSESIQQLVLDKISAGVEQTLADIFTDEDSILTDLAEVVKRLEETGTGSDVSDIIRQCTMSSYRAESVVSFRKDSVLSRLLEWFRKSFTSETKRYEAVVTIDKSWKEAEALKALKRVDAKIISNEIIRQAKKHLETCRRKFAKAMDKLKTLLTSDIELSEKERLKIRDRTPAIAELELRTYSVIDKREFGFPVKGEEIGKGGQGSVYDCGKMGPGKTPCVFKELELNKQTAMEVHYTRALHNHERIVKLFASIVHNDQVYLVMPRMRCDLSTGLADISYLKDRLNIALQIAEGMEFLHGKGIVHRDIKTHNILLDEQGQVKIADMGLCKAEGFVGDTVCGTPLYMPPEITLGFDYDKAVDVYAFGVLLWFICDGTGELPTQLVLGMIAVPVIVRVLVVRPERLQKFDDDCWKLMNKCWKTDPRQRPSFSEIKTQLQDIVRRIDPQKK</sequence>
<name>A0ABM0GX81_SACKO</name>
<evidence type="ECO:0000256" key="11">
    <source>
        <dbReference type="ARBA" id="ARBA00049003"/>
    </source>
</evidence>
<dbReference type="InterPro" id="IPR000719">
    <property type="entry name" value="Prot_kinase_dom"/>
</dbReference>
<evidence type="ECO:0000256" key="6">
    <source>
        <dbReference type="ARBA" id="ARBA00022777"/>
    </source>
</evidence>
<dbReference type="Proteomes" id="UP000694865">
    <property type="component" value="Unplaced"/>
</dbReference>
<evidence type="ECO:0000259" key="15">
    <source>
        <dbReference type="PROSITE" id="PS50011"/>
    </source>
</evidence>
<keyword evidence="16" id="KW-1185">Reference proteome</keyword>
<evidence type="ECO:0000256" key="9">
    <source>
        <dbReference type="ARBA" id="ARBA00041268"/>
    </source>
</evidence>
<evidence type="ECO:0000256" key="7">
    <source>
        <dbReference type="ARBA" id="ARBA00023137"/>
    </source>
</evidence>
<evidence type="ECO:0000256" key="2">
    <source>
        <dbReference type="ARBA" id="ARBA00013203"/>
    </source>
</evidence>
<evidence type="ECO:0000256" key="10">
    <source>
        <dbReference type="ARBA" id="ARBA00042638"/>
    </source>
</evidence>
<dbReference type="PANTHER" id="PTHR46392">
    <property type="entry name" value="DUAL SERINE/THREONINE AND TYROSINE PROTEIN KINASE"/>
    <property type="match status" value="1"/>
</dbReference>
<reference evidence="17" key="1">
    <citation type="submission" date="2025-08" db="UniProtKB">
        <authorList>
            <consortium name="RefSeq"/>
        </authorList>
    </citation>
    <scope>IDENTIFICATION</scope>
    <source>
        <tissue evidence="17">Testes</tissue>
    </source>
</reference>
<dbReference type="RefSeq" id="XP_002739349.1">
    <property type="nucleotide sequence ID" value="XM_002739303.1"/>
</dbReference>
<comment type="catalytic activity">
    <reaction evidence="11">
        <text>L-seryl-[protein] + ATP = O-phospho-L-seryl-[protein] + ADP + H(+)</text>
        <dbReference type="Rhea" id="RHEA:17989"/>
        <dbReference type="Rhea" id="RHEA-COMP:9863"/>
        <dbReference type="Rhea" id="RHEA-COMP:11604"/>
        <dbReference type="ChEBI" id="CHEBI:15378"/>
        <dbReference type="ChEBI" id="CHEBI:29999"/>
        <dbReference type="ChEBI" id="CHEBI:30616"/>
        <dbReference type="ChEBI" id="CHEBI:83421"/>
        <dbReference type="ChEBI" id="CHEBI:456216"/>
        <dbReference type="EC" id="2.7.12.1"/>
    </reaction>
</comment>